<feature type="compositionally biased region" description="Polar residues" evidence="1">
    <location>
        <begin position="376"/>
        <end position="387"/>
    </location>
</feature>
<reference evidence="2" key="1">
    <citation type="journal article" date="2020" name="Stud. Mycol.">
        <title>101 Dothideomycetes genomes: a test case for predicting lifestyles and emergence of pathogens.</title>
        <authorList>
            <person name="Haridas S."/>
            <person name="Albert R."/>
            <person name="Binder M."/>
            <person name="Bloem J."/>
            <person name="Labutti K."/>
            <person name="Salamov A."/>
            <person name="Andreopoulos B."/>
            <person name="Baker S."/>
            <person name="Barry K."/>
            <person name="Bills G."/>
            <person name="Bluhm B."/>
            <person name="Cannon C."/>
            <person name="Castanera R."/>
            <person name="Culley D."/>
            <person name="Daum C."/>
            <person name="Ezra D."/>
            <person name="Gonzalez J."/>
            <person name="Henrissat B."/>
            <person name="Kuo A."/>
            <person name="Liang C."/>
            <person name="Lipzen A."/>
            <person name="Lutzoni F."/>
            <person name="Magnuson J."/>
            <person name="Mondo S."/>
            <person name="Nolan M."/>
            <person name="Ohm R."/>
            <person name="Pangilinan J."/>
            <person name="Park H.-J."/>
            <person name="Ramirez L."/>
            <person name="Alfaro M."/>
            <person name="Sun H."/>
            <person name="Tritt A."/>
            <person name="Yoshinaga Y."/>
            <person name="Zwiers L.-H."/>
            <person name="Turgeon B."/>
            <person name="Goodwin S."/>
            <person name="Spatafora J."/>
            <person name="Crous P."/>
            <person name="Grigoriev I."/>
        </authorList>
    </citation>
    <scope>NUCLEOTIDE SEQUENCE</scope>
    <source>
        <strain evidence="2">CBS 122368</strain>
    </source>
</reference>
<organism evidence="2 3">
    <name type="scientific">Trematosphaeria pertusa</name>
    <dbReference type="NCBI Taxonomy" id="390896"/>
    <lineage>
        <taxon>Eukaryota</taxon>
        <taxon>Fungi</taxon>
        <taxon>Dikarya</taxon>
        <taxon>Ascomycota</taxon>
        <taxon>Pezizomycotina</taxon>
        <taxon>Dothideomycetes</taxon>
        <taxon>Pleosporomycetidae</taxon>
        <taxon>Pleosporales</taxon>
        <taxon>Massarineae</taxon>
        <taxon>Trematosphaeriaceae</taxon>
        <taxon>Trematosphaeria</taxon>
    </lineage>
</organism>
<dbReference type="EMBL" id="ML987190">
    <property type="protein sequence ID" value="KAF2255412.1"/>
    <property type="molecule type" value="Genomic_DNA"/>
</dbReference>
<proteinExistence type="predicted"/>
<feature type="region of interest" description="Disordered" evidence="1">
    <location>
        <begin position="153"/>
        <end position="347"/>
    </location>
</feature>
<feature type="compositionally biased region" description="Pro residues" evidence="1">
    <location>
        <begin position="285"/>
        <end position="295"/>
    </location>
</feature>
<keyword evidence="3" id="KW-1185">Reference proteome</keyword>
<feature type="compositionally biased region" description="Low complexity" evidence="1">
    <location>
        <begin position="219"/>
        <end position="229"/>
    </location>
</feature>
<feature type="compositionally biased region" description="Basic residues" evidence="1">
    <location>
        <begin position="208"/>
        <end position="218"/>
    </location>
</feature>
<feature type="compositionally biased region" description="Basic residues" evidence="1">
    <location>
        <begin position="460"/>
        <end position="470"/>
    </location>
</feature>
<gene>
    <name evidence="2" type="ORF">BU26DRAFT_416027</name>
</gene>
<dbReference type="Proteomes" id="UP000800094">
    <property type="component" value="Unassembled WGS sequence"/>
</dbReference>
<dbReference type="OrthoDB" id="3932653at2759"/>
<accession>A0A6A6IZT7</accession>
<protein>
    <submittedName>
        <fullName evidence="2">Uncharacterized protein</fullName>
    </submittedName>
</protein>
<feature type="region of interest" description="Disordered" evidence="1">
    <location>
        <begin position="376"/>
        <end position="470"/>
    </location>
</feature>
<dbReference type="GeneID" id="54576472"/>
<feature type="compositionally biased region" description="Low complexity" evidence="1">
    <location>
        <begin position="264"/>
        <end position="284"/>
    </location>
</feature>
<evidence type="ECO:0000256" key="1">
    <source>
        <dbReference type="SAM" id="MobiDB-lite"/>
    </source>
</evidence>
<sequence length="470" mass="51443">MPPWGRPPGGRGADVGRYLQEVEDVYRFQEVDSDDEKNGVMSDPAHQRVSISKQYFNPDELYFNDMDIRAWERRAQELDALAYGEDYGYLEDEGYYDDAGDVTMSAAEYEELLFQRVLDKIRLARATGESDVQITPEELDAYQARLLGRPRVPAARPQVPRARPVSAPVLNGNVSTAGVTTSGNAAASGSSSTRSKKSQRRTSIFGSRPKKEKSRSRTRATSNASNTTSQQPPPVFIVPGPNGQPVYAPINAYQGRMPRDHPVRPSGSPSRQSSRSASISSDRVPTPPRVSPPRDVPGAFPSGSPQRSRDPTPPHSGRPASSSSRQSTQDSIDSQLADGTARRSSVQQTARLVPFPVTEYKHYTAEPYHYQVAGQVATSQPSSSQPQFARRVVSGPAGSNYMTMPRRVPVPDQRAAAPMLSAQGSHSDPALVQRASGSRAEVSDEEDGQGAILVDDSERRRRSGRSRRKY</sequence>
<feature type="compositionally biased region" description="Low complexity" evidence="1">
    <location>
        <begin position="321"/>
        <end position="335"/>
    </location>
</feature>
<evidence type="ECO:0000313" key="3">
    <source>
        <dbReference type="Proteomes" id="UP000800094"/>
    </source>
</evidence>
<name>A0A6A6IZT7_9PLEO</name>
<feature type="compositionally biased region" description="Low complexity" evidence="1">
    <location>
        <begin position="153"/>
        <end position="193"/>
    </location>
</feature>
<evidence type="ECO:0000313" key="2">
    <source>
        <dbReference type="EMBL" id="KAF2255412.1"/>
    </source>
</evidence>
<dbReference type="RefSeq" id="XP_033690416.1">
    <property type="nucleotide sequence ID" value="XM_033823142.1"/>
</dbReference>
<dbReference type="AlphaFoldDB" id="A0A6A6IZT7"/>